<sequence>MSRPLFYETAKCVAIYLDPNLRLELNQRCPSFRCIHEAAQSIRIRNLKINSASFTINETTYRLGVLRKYLFENAPQSITDANAEGGIQYDVDKYGIPVIPDGAQTRGEGPGNEEILRRLKGDVLKMERWGGEGRPDYAIELEKRKLEILSYEMRMGNQFPPFDQFLHLTVTSDGNGEKLEILNYNQTLTKARNYLLKKILCVHGKVIIENIDIEQYVNYCTSLPLDFSSDFYFTPWKPYQRQIVRSGGIRTLLQYPLSIQADKLEVGSLTTPFRTLSEVLSILNGFLSKDVFPARIMKKLLPPIPNYRMREIHNRTTEFLCINEVLPLSVLLSITNDRVHLDYCSFVEEDFAALVRSLNDVRSPVGTYYSIGFFNAEKIPDFFNGFGALPGARRVPETRLAQHRESIVIPMVDDKELNVCCMNTGEEDEWYCGLSLIVKIKVQMRGTTQVN</sequence>
<dbReference type="InterPro" id="IPR021942">
    <property type="entry name" value="DUF3557"/>
</dbReference>
<dbReference type="EMBL" id="WUAV01000002">
    <property type="protein sequence ID" value="KAF1764162.1"/>
    <property type="molecule type" value="Genomic_DNA"/>
</dbReference>
<dbReference type="EMBL" id="DS268864">
    <property type="protein sequence ID" value="EFP04180.1"/>
    <property type="molecule type" value="Genomic_DNA"/>
</dbReference>
<dbReference type="Proteomes" id="UP000483820">
    <property type="component" value="Chromosome II"/>
</dbReference>
<evidence type="ECO:0000313" key="2">
    <source>
        <dbReference type="EMBL" id="KAF1764162.1"/>
    </source>
</evidence>
<organism evidence="3">
    <name type="scientific">Caenorhabditis remanei</name>
    <name type="common">Caenorhabditis vulgaris</name>
    <dbReference type="NCBI Taxonomy" id="31234"/>
    <lineage>
        <taxon>Eukaryota</taxon>
        <taxon>Metazoa</taxon>
        <taxon>Ecdysozoa</taxon>
        <taxon>Nematoda</taxon>
        <taxon>Chromadorea</taxon>
        <taxon>Rhabditida</taxon>
        <taxon>Rhabditina</taxon>
        <taxon>Rhabditomorpha</taxon>
        <taxon>Rhabditoidea</taxon>
        <taxon>Rhabditidae</taxon>
        <taxon>Peloderinae</taxon>
        <taxon>Caenorhabditis</taxon>
    </lineage>
</organism>
<evidence type="ECO:0000313" key="1">
    <source>
        <dbReference type="EMBL" id="EFP04180.1"/>
    </source>
</evidence>
<dbReference type="CTD" id="9823710"/>
<name>E3NL61_CAERE</name>
<dbReference type="PANTHER" id="PTHR31379:SF1">
    <property type="entry name" value="F-BOX C PROTEIN-RELATED"/>
    <property type="match status" value="1"/>
</dbReference>
<dbReference type="PANTHER" id="PTHR31379">
    <property type="entry name" value="F-BOX C PROTEIN-RELATED-RELATED"/>
    <property type="match status" value="1"/>
</dbReference>
<gene>
    <name evidence="1" type="ORF">CRE_12350</name>
    <name evidence="2" type="ORF">GCK72_004109</name>
</gene>
<evidence type="ECO:0008006" key="5">
    <source>
        <dbReference type="Google" id="ProtNLM"/>
    </source>
</evidence>
<proteinExistence type="predicted"/>
<dbReference type="eggNOG" id="ENOG502R8R9">
    <property type="taxonomic scope" value="Eukaryota"/>
</dbReference>
<dbReference type="GeneID" id="9823710"/>
<keyword evidence="3" id="KW-1185">Reference proteome</keyword>
<reference evidence="2 4" key="2">
    <citation type="submission" date="2019-12" db="EMBL/GenBank/DDBJ databases">
        <title>Chromosome-level assembly of the Caenorhabditis remanei genome.</title>
        <authorList>
            <person name="Teterina A.A."/>
            <person name="Willis J.H."/>
            <person name="Phillips P.C."/>
        </authorList>
    </citation>
    <scope>NUCLEOTIDE SEQUENCE [LARGE SCALE GENOMIC DNA]</scope>
    <source>
        <strain evidence="2 4">PX506</strain>
        <tissue evidence="2">Whole organism</tissue>
    </source>
</reference>
<evidence type="ECO:0000313" key="4">
    <source>
        <dbReference type="Proteomes" id="UP000483820"/>
    </source>
</evidence>
<accession>E3NL61</accession>
<dbReference type="HOGENOM" id="CLU_042576_0_1_1"/>
<dbReference type="OrthoDB" id="5879331at2759"/>
<reference evidence="1" key="1">
    <citation type="submission" date="2007-07" db="EMBL/GenBank/DDBJ databases">
        <title>PCAP assembly of the Caenorhabditis remanei genome.</title>
        <authorList>
            <consortium name="The Caenorhabditis remanei Sequencing Consortium"/>
            <person name="Wilson R.K."/>
        </authorList>
    </citation>
    <scope>NUCLEOTIDE SEQUENCE [LARGE SCALE GENOMIC DNA]</scope>
    <source>
        <strain evidence="1">PB4641</strain>
    </source>
</reference>
<dbReference type="RefSeq" id="XP_003090863.1">
    <property type="nucleotide sequence ID" value="XM_003090815.1"/>
</dbReference>
<dbReference type="Proteomes" id="UP000008281">
    <property type="component" value="Unassembled WGS sequence"/>
</dbReference>
<dbReference type="InParanoid" id="E3NL61"/>
<dbReference type="AlphaFoldDB" id="E3NL61"/>
<dbReference type="KEGG" id="crq:GCK72_004109"/>
<evidence type="ECO:0000313" key="3">
    <source>
        <dbReference type="Proteomes" id="UP000008281"/>
    </source>
</evidence>
<protein>
    <recommendedName>
        <fullName evidence="5">DUF38 domain-containing protein</fullName>
    </recommendedName>
</protein>